<dbReference type="OrthoDB" id="5382203at2759"/>
<sequence>MALLRNIPISKLKDISKPSYISHEAALSVILSSITEFRNTSSSLSLDFSPKVLELINEFLDYILFIFLKRSKSIEISYLRNAILNELPTQLGVEAISEADAELQTYIDNEHLTKDLCFKTHEDVQWNLIDIWKKIRIKCMVYSTLGNQEKDNFPTALWRDESISPSVSIYTTSVLEFIAEYMLLVVGNACHRRLNETKNSYPIIEERDLNEGLKYDRAILSLWNRWKSSDSFLELLVNDNSFGISPINTVPISPQKNDIFKKKFYDFETNVENIQYETCINTEKGNSGIDKYSDELASCKLTHQRECLNSDKNEPFFSTLLKDSSINTCTNEKFLVNQKNTQNESFYNIELLEPDNTNEQKDEYKTKVREIEDLYKTNAKKNQQCLLLKKESILSFNSGEKLPVDSSVISGSDIENTADNHTSEELFNTTLSGSVSREISPKNTSKLNPDIPNTASSFLEKVSVIDNTNKDSVDPFNANTHQFLNISYEDQNDFLTSGKLFDEIRKLSLSYDEGKLTLSKKKSENNQFFIHNYNVNSTINHNFVSSHKNSHPLHDEISPCYRILKSEQKKDNNSHENIIDINSETNTYAMDQNINETFSKNRNMFFHSNNSDLLSKTSLKTQINSSINKSKYDDFLISEISELDKYSETIALCQNANNLNSEPSQDKRKNETRSNKNNSFDKLVDSNATMKIFLNPEGLREIDLDNEKSFLKTYSQTIDIANTSDSYNTELISKYCNNVKELPTYDFMNAPSIKDNQNKLQPREPTIPKESTTGFLREFFIGTSMNKTHDFSNSNLSTKYSHSLEAFDLNNFNDRASISQVSSTFKTQKAMEEHFRNEDREDLNKPHSRLYQREESLIEFLRSSEPIGTNSIKSQESIPSDDDRNRALYRKIQFYKNSSTNFLEDNMFPKNSNYSGATQSIHLRNSPSTNPYRTPESIKKKRPSLDNMFSDSKQVFSPTFDDRSIFLQNSLNYTDDFINESETNYYPLKHISIKKANTEHKESLTDFLKNTSPLNYNKGDSTNNSYASKKKKNTLFSWKKHELQKIKKACPENRYPAMRLK</sequence>
<proteinExistence type="predicted"/>
<dbReference type="Gene3D" id="1.10.20.10">
    <property type="entry name" value="Histone, subunit A"/>
    <property type="match status" value="1"/>
</dbReference>
<name>A0A899G2B3_9ASCO</name>
<accession>A0A899G2B3</accession>
<dbReference type="EMBL" id="CP054547">
    <property type="protein sequence ID" value="QSL67066.1"/>
    <property type="molecule type" value="Genomic_DNA"/>
</dbReference>
<organism evidence="2 3">
    <name type="scientific">Pneumocystis wakefieldiae</name>
    <dbReference type="NCBI Taxonomy" id="38082"/>
    <lineage>
        <taxon>Eukaryota</taxon>
        <taxon>Fungi</taxon>
        <taxon>Dikarya</taxon>
        <taxon>Ascomycota</taxon>
        <taxon>Taphrinomycotina</taxon>
        <taxon>Pneumocystomycetes</taxon>
        <taxon>Pneumocystaceae</taxon>
        <taxon>Pneumocystis</taxon>
    </lineage>
</organism>
<dbReference type="InterPro" id="IPR009072">
    <property type="entry name" value="Histone-fold"/>
</dbReference>
<gene>
    <name evidence="2" type="ORF">MERGE_001453</name>
</gene>
<dbReference type="Proteomes" id="UP000663699">
    <property type="component" value="Chromosome 16"/>
</dbReference>
<dbReference type="GO" id="GO:0046982">
    <property type="term" value="F:protein heterodimerization activity"/>
    <property type="evidence" value="ECO:0007669"/>
    <property type="project" value="InterPro"/>
</dbReference>
<reference evidence="2" key="1">
    <citation type="submission" date="2020-06" db="EMBL/GenBank/DDBJ databases">
        <title>Genomes of multiple members of Pneumocystis genus reveal paths to human pathogen Pneumocystis jirovecii.</title>
        <authorList>
            <person name="Cisse O.H."/>
            <person name="Ma L."/>
            <person name="Dekker J."/>
            <person name="Khil P."/>
            <person name="Jo J."/>
            <person name="Brenchley J."/>
            <person name="Blair R."/>
            <person name="Pahar B."/>
            <person name="Chabe M."/>
            <person name="Van Rompay K.A."/>
            <person name="Keesler R."/>
            <person name="Sukura A."/>
            <person name="Hirsch V."/>
            <person name="Kutty G."/>
            <person name="Liu Y."/>
            <person name="Peng L."/>
            <person name="Chen J."/>
            <person name="Song J."/>
            <person name="Weissenbacher-Lang C."/>
            <person name="Xu J."/>
            <person name="Upham N.S."/>
            <person name="Stajich J.E."/>
            <person name="Cuomo C.A."/>
            <person name="Cushion M.T."/>
            <person name="Kovacs J.A."/>
        </authorList>
    </citation>
    <scope>NUCLEOTIDE SEQUENCE</scope>
    <source>
        <strain evidence="2">2A</strain>
    </source>
</reference>
<evidence type="ECO:0000256" key="1">
    <source>
        <dbReference type="SAM" id="MobiDB-lite"/>
    </source>
</evidence>
<feature type="compositionally biased region" description="Polar residues" evidence="1">
    <location>
        <begin position="920"/>
        <end position="932"/>
    </location>
</feature>
<feature type="region of interest" description="Disordered" evidence="1">
    <location>
        <begin position="657"/>
        <end position="681"/>
    </location>
</feature>
<keyword evidence="3" id="KW-1185">Reference proteome</keyword>
<evidence type="ECO:0000313" key="2">
    <source>
        <dbReference type="EMBL" id="QSL67066.1"/>
    </source>
</evidence>
<dbReference type="AlphaFoldDB" id="A0A899G2B3"/>
<evidence type="ECO:0000313" key="3">
    <source>
        <dbReference type="Proteomes" id="UP000663699"/>
    </source>
</evidence>
<feature type="compositionally biased region" description="Basic and acidic residues" evidence="1">
    <location>
        <begin position="664"/>
        <end position="674"/>
    </location>
</feature>
<protein>
    <submittedName>
        <fullName evidence="2">Uncharacterized protein</fullName>
    </submittedName>
</protein>
<feature type="region of interest" description="Disordered" evidence="1">
    <location>
        <begin position="920"/>
        <end position="944"/>
    </location>
</feature>